<gene>
    <name evidence="2" type="ORF">EDD29_7890</name>
</gene>
<feature type="region of interest" description="Disordered" evidence="1">
    <location>
        <begin position="1"/>
        <end position="24"/>
    </location>
</feature>
<accession>A0A3N1D9F9</accession>
<dbReference type="Proteomes" id="UP000272400">
    <property type="component" value="Unassembled WGS sequence"/>
</dbReference>
<sequence>MSPGGGKLRVGREAHELDRSRRARDRSVGHACLALAFPRNETVPFLCTTTCFTTIPLWIRRSPVDAERPVDCSVGAPALVPP</sequence>
<evidence type="ECO:0000313" key="2">
    <source>
        <dbReference type="EMBL" id="ROO90172.1"/>
    </source>
</evidence>
<dbReference type="AlphaFoldDB" id="A0A3N1D9F9"/>
<dbReference type="EMBL" id="RJKE01000001">
    <property type="protein sequence ID" value="ROO90172.1"/>
    <property type="molecule type" value="Genomic_DNA"/>
</dbReference>
<comment type="caution">
    <text evidence="2">The sequence shown here is derived from an EMBL/GenBank/DDBJ whole genome shotgun (WGS) entry which is preliminary data.</text>
</comment>
<keyword evidence="3" id="KW-1185">Reference proteome</keyword>
<reference evidence="2 3" key="1">
    <citation type="submission" date="2018-11" db="EMBL/GenBank/DDBJ databases">
        <title>Sequencing the genomes of 1000 actinobacteria strains.</title>
        <authorList>
            <person name="Klenk H.-P."/>
        </authorList>
    </citation>
    <scope>NUCLEOTIDE SEQUENCE [LARGE SCALE GENOMIC DNA]</scope>
    <source>
        <strain evidence="2 3">DSM 44254</strain>
    </source>
</reference>
<proteinExistence type="predicted"/>
<evidence type="ECO:0000313" key="3">
    <source>
        <dbReference type="Proteomes" id="UP000272400"/>
    </source>
</evidence>
<feature type="compositionally biased region" description="Basic and acidic residues" evidence="1">
    <location>
        <begin position="10"/>
        <end position="24"/>
    </location>
</feature>
<protein>
    <submittedName>
        <fullName evidence="2">Uncharacterized protein</fullName>
    </submittedName>
</protein>
<name>A0A3N1D9F9_9ACTN</name>
<organism evidence="2 3">
    <name type="scientific">Actinocorallia herbida</name>
    <dbReference type="NCBI Taxonomy" id="58109"/>
    <lineage>
        <taxon>Bacteria</taxon>
        <taxon>Bacillati</taxon>
        <taxon>Actinomycetota</taxon>
        <taxon>Actinomycetes</taxon>
        <taxon>Streptosporangiales</taxon>
        <taxon>Thermomonosporaceae</taxon>
        <taxon>Actinocorallia</taxon>
    </lineage>
</organism>
<evidence type="ECO:0000256" key="1">
    <source>
        <dbReference type="SAM" id="MobiDB-lite"/>
    </source>
</evidence>